<accession>A0A9D9DZ11</accession>
<dbReference type="InterPro" id="IPR043504">
    <property type="entry name" value="Peptidase_S1_PA_chymotrypsin"/>
</dbReference>
<evidence type="ECO:0000256" key="1">
    <source>
        <dbReference type="SAM" id="SignalP"/>
    </source>
</evidence>
<dbReference type="SUPFAM" id="SSF50494">
    <property type="entry name" value="Trypsin-like serine proteases"/>
    <property type="match status" value="1"/>
</dbReference>
<feature type="signal peptide" evidence="1">
    <location>
        <begin position="1"/>
        <end position="22"/>
    </location>
</feature>
<keyword evidence="1" id="KW-0732">Signal</keyword>
<comment type="caution">
    <text evidence="2">The sequence shown here is derived from an EMBL/GenBank/DDBJ whole genome shotgun (WGS) entry which is preliminary data.</text>
</comment>
<dbReference type="PRINTS" id="PR00834">
    <property type="entry name" value="PROTEASES2C"/>
</dbReference>
<sequence length="376" mass="40638">MRFRSLLIVVFALFLISCQTVKDDDIIFEFPENTTLEDSTFWISGLDDPLGLSSVMAEQLSLYGFNAVVVPDFEVVNDYASITSTGSAFAISSNLLVTNSHVVDGADHITVVINGDEVEADVLRNEADVDIAILRISDMKLPFAFEIGATPAKGTPIAVLGYPMPDLMGEECKYTNGIVSADSGIGGSVLMTQISAEIQPGNSGGPVFTEDFKVIGIATEKLSDLYSLANAGVVPQSVNYAVKSETLNLVAADLLADSEKTESVKDLSEAEQAVFLVKSGDVDSIADDVFVKASYTYNWYDEAYYYSWYYVDPLTIALETADGKMIGEMTESSYAGNPHVSETAYETVGYIVTKIFNDWVSECLPLTNTGEKAIEG</sequence>
<dbReference type="PANTHER" id="PTHR45980:SF9">
    <property type="entry name" value="PROTEASE DO-LIKE 10, MITOCHONDRIAL-RELATED"/>
    <property type="match status" value="1"/>
</dbReference>
<dbReference type="PROSITE" id="PS51257">
    <property type="entry name" value="PROKAR_LIPOPROTEIN"/>
    <property type="match status" value="1"/>
</dbReference>
<dbReference type="GO" id="GO:0004252">
    <property type="term" value="F:serine-type endopeptidase activity"/>
    <property type="evidence" value="ECO:0007669"/>
    <property type="project" value="InterPro"/>
</dbReference>
<dbReference type="Proteomes" id="UP000823615">
    <property type="component" value="Unassembled WGS sequence"/>
</dbReference>
<dbReference type="PANTHER" id="PTHR45980">
    <property type="match status" value="1"/>
</dbReference>
<feature type="chain" id="PRO_5038825723" evidence="1">
    <location>
        <begin position="23"/>
        <end position="376"/>
    </location>
</feature>
<dbReference type="Pfam" id="PF13365">
    <property type="entry name" value="Trypsin_2"/>
    <property type="match status" value="1"/>
</dbReference>
<evidence type="ECO:0000313" key="3">
    <source>
        <dbReference type="Proteomes" id="UP000823615"/>
    </source>
</evidence>
<evidence type="ECO:0000313" key="2">
    <source>
        <dbReference type="EMBL" id="MBO8435657.1"/>
    </source>
</evidence>
<gene>
    <name evidence="2" type="ORF">IAA97_01585</name>
</gene>
<dbReference type="AlphaFoldDB" id="A0A9D9DZ11"/>
<dbReference type="EMBL" id="JADIMT010000027">
    <property type="protein sequence ID" value="MBO8435657.1"/>
    <property type="molecule type" value="Genomic_DNA"/>
</dbReference>
<dbReference type="InterPro" id="IPR001940">
    <property type="entry name" value="Peptidase_S1C"/>
</dbReference>
<dbReference type="GO" id="GO:0006508">
    <property type="term" value="P:proteolysis"/>
    <property type="evidence" value="ECO:0007669"/>
    <property type="project" value="InterPro"/>
</dbReference>
<protein>
    <submittedName>
        <fullName evidence="2">Trypsin-like peptidase domain-containing protein</fullName>
    </submittedName>
</protein>
<name>A0A9D9DZ11_9SPIO</name>
<dbReference type="InterPro" id="IPR009003">
    <property type="entry name" value="Peptidase_S1_PA"/>
</dbReference>
<reference evidence="2" key="1">
    <citation type="submission" date="2020-10" db="EMBL/GenBank/DDBJ databases">
        <authorList>
            <person name="Gilroy R."/>
        </authorList>
    </citation>
    <scope>NUCLEOTIDE SEQUENCE</scope>
    <source>
        <strain evidence="2">7293</strain>
    </source>
</reference>
<dbReference type="Gene3D" id="2.40.10.10">
    <property type="entry name" value="Trypsin-like serine proteases"/>
    <property type="match status" value="2"/>
</dbReference>
<reference evidence="2" key="2">
    <citation type="journal article" date="2021" name="PeerJ">
        <title>Extensive microbial diversity within the chicken gut microbiome revealed by metagenomics and culture.</title>
        <authorList>
            <person name="Gilroy R."/>
            <person name="Ravi A."/>
            <person name="Getino M."/>
            <person name="Pursley I."/>
            <person name="Horton D.L."/>
            <person name="Alikhan N.F."/>
            <person name="Baker D."/>
            <person name="Gharbi K."/>
            <person name="Hall N."/>
            <person name="Watson M."/>
            <person name="Adriaenssens E.M."/>
            <person name="Foster-Nyarko E."/>
            <person name="Jarju S."/>
            <person name="Secka A."/>
            <person name="Antonio M."/>
            <person name="Oren A."/>
            <person name="Chaudhuri R.R."/>
            <person name="La Ragione R."/>
            <person name="Hildebrand F."/>
            <person name="Pallen M.J."/>
        </authorList>
    </citation>
    <scope>NUCLEOTIDE SEQUENCE</scope>
    <source>
        <strain evidence="2">7293</strain>
    </source>
</reference>
<proteinExistence type="predicted"/>
<organism evidence="2 3">
    <name type="scientific">Candidatus Ornithospirochaeta stercoripullorum</name>
    <dbReference type="NCBI Taxonomy" id="2840899"/>
    <lineage>
        <taxon>Bacteria</taxon>
        <taxon>Pseudomonadati</taxon>
        <taxon>Spirochaetota</taxon>
        <taxon>Spirochaetia</taxon>
        <taxon>Spirochaetales</taxon>
        <taxon>Spirochaetaceae</taxon>
        <taxon>Spirochaetaceae incertae sedis</taxon>
        <taxon>Candidatus Ornithospirochaeta</taxon>
    </lineage>
</organism>